<gene>
    <name evidence="1" type="ORF">FAZ19_02435</name>
</gene>
<protein>
    <submittedName>
        <fullName evidence="1">Uncharacterized protein</fullName>
    </submittedName>
</protein>
<dbReference type="RefSeq" id="WP_136819007.1">
    <property type="nucleotide sequence ID" value="NZ_BMJX01000001.1"/>
</dbReference>
<evidence type="ECO:0000313" key="1">
    <source>
        <dbReference type="EMBL" id="TJY68137.1"/>
    </source>
</evidence>
<dbReference type="EMBL" id="SUKA01000001">
    <property type="protein sequence ID" value="TJY68137.1"/>
    <property type="molecule type" value="Genomic_DNA"/>
</dbReference>
<evidence type="ECO:0000313" key="2">
    <source>
        <dbReference type="Proteomes" id="UP000309872"/>
    </source>
</evidence>
<name>A0A4U0H8E6_9SPHI</name>
<reference evidence="1 2" key="1">
    <citation type="submission" date="2019-04" db="EMBL/GenBank/DDBJ databases">
        <title>Sphingobacterium olei sp. nov., isolated from oil-contaminated soil.</title>
        <authorList>
            <person name="Liu B."/>
        </authorList>
    </citation>
    <scope>NUCLEOTIDE SEQUENCE [LARGE SCALE GENOMIC DNA]</scope>
    <source>
        <strain evidence="1 2">Y3L14</strain>
    </source>
</reference>
<proteinExistence type="predicted"/>
<dbReference type="Proteomes" id="UP000309872">
    <property type="component" value="Unassembled WGS sequence"/>
</dbReference>
<accession>A0A4U0H8E6</accession>
<dbReference type="OrthoDB" id="1027482at2"/>
<sequence>MQNFHTIEYSTDLQEIGKSYPQIQKMRKGYDFKPENSIDKLSRCDKKFPNFSPDLNHFILPSSSIATDFISNSISSKGMIVSEKVVELFKKITHCPVQFYPAEIMHKSSILKKYFWMHIVSDYTDKINYFKTNFVILQDYKHEHGAIQINSLADLVEKKQELINNNPDLTMTIWAESITLSSQFNSTLDFFEIGTFDNNIYVSDLFFKLYHDTNLTGLLIKQSNKLNIE</sequence>
<dbReference type="AlphaFoldDB" id="A0A4U0H8E6"/>
<organism evidence="1 2">
    <name type="scientific">Sphingobacterium alkalisoli</name>
    <dbReference type="NCBI Taxonomy" id="1874115"/>
    <lineage>
        <taxon>Bacteria</taxon>
        <taxon>Pseudomonadati</taxon>
        <taxon>Bacteroidota</taxon>
        <taxon>Sphingobacteriia</taxon>
        <taxon>Sphingobacteriales</taxon>
        <taxon>Sphingobacteriaceae</taxon>
        <taxon>Sphingobacterium</taxon>
    </lineage>
</organism>
<keyword evidence="2" id="KW-1185">Reference proteome</keyword>
<comment type="caution">
    <text evidence="1">The sequence shown here is derived from an EMBL/GenBank/DDBJ whole genome shotgun (WGS) entry which is preliminary data.</text>
</comment>